<feature type="domain" description="EF-hand" evidence="1">
    <location>
        <begin position="31"/>
        <end position="121"/>
    </location>
</feature>
<dbReference type="InterPro" id="IPR015154">
    <property type="entry name" value="EF-hand_dom_typ2"/>
</dbReference>
<dbReference type="EMBL" id="SRLO01006934">
    <property type="protein sequence ID" value="TNN28401.1"/>
    <property type="molecule type" value="Genomic_DNA"/>
</dbReference>
<dbReference type="AlphaFoldDB" id="A0A4Z2EIF9"/>
<name>A0A4Z2EIF9_9TELE</name>
<comment type="caution">
    <text evidence="3">The sequence shown here is derived from an EMBL/GenBank/DDBJ whole genome shotgun (WGS) entry which is preliminary data.</text>
</comment>
<evidence type="ECO:0000313" key="4">
    <source>
        <dbReference type="Proteomes" id="UP000314294"/>
    </source>
</evidence>
<evidence type="ECO:0000259" key="1">
    <source>
        <dbReference type="Pfam" id="PF09068"/>
    </source>
</evidence>
<gene>
    <name evidence="3" type="primary">DTNB_3</name>
    <name evidence="3" type="ORF">EYF80_061450</name>
</gene>
<reference evidence="3 4" key="1">
    <citation type="submission" date="2019-03" db="EMBL/GenBank/DDBJ databases">
        <title>First draft genome of Liparis tanakae, snailfish: a comprehensive survey of snailfish specific genes.</title>
        <authorList>
            <person name="Kim W."/>
            <person name="Song I."/>
            <person name="Jeong J.-H."/>
            <person name="Kim D."/>
            <person name="Kim S."/>
            <person name="Ryu S."/>
            <person name="Song J.Y."/>
            <person name="Lee S.K."/>
        </authorList>
    </citation>
    <scope>NUCLEOTIDE SEQUENCE [LARGE SCALE GENOMIC DNA]</scope>
    <source>
        <tissue evidence="3">Muscle</tissue>
    </source>
</reference>
<evidence type="ECO:0000313" key="3">
    <source>
        <dbReference type="EMBL" id="TNN28401.1"/>
    </source>
</evidence>
<dbReference type="OrthoDB" id="6019271at2759"/>
<dbReference type="SUPFAM" id="SSF47473">
    <property type="entry name" value="EF-hand"/>
    <property type="match status" value="2"/>
</dbReference>
<organism evidence="3 4">
    <name type="scientific">Liparis tanakae</name>
    <name type="common">Tanaka's snailfish</name>
    <dbReference type="NCBI Taxonomy" id="230148"/>
    <lineage>
        <taxon>Eukaryota</taxon>
        <taxon>Metazoa</taxon>
        <taxon>Chordata</taxon>
        <taxon>Craniata</taxon>
        <taxon>Vertebrata</taxon>
        <taxon>Euteleostomi</taxon>
        <taxon>Actinopterygii</taxon>
        <taxon>Neopterygii</taxon>
        <taxon>Teleostei</taxon>
        <taxon>Neoteleostei</taxon>
        <taxon>Acanthomorphata</taxon>
        <taxon>Eupercaria</taxon>
        <taxon>Perciformes</taxon>
        <taxon>Cottioidei</taxon>
        <taxon>Cottales</taxon>
        <taxon>Liparidae</taxon>
        <taxon>Liparis</taxon>
    </lineage>
</organism>
<dbReference type="Proteomes" id="UP000314294">
    <property type="component" value="Unassembled WGS sequence"/>
</dbReference>
<dbReference type="CDD" id="cd16244">
    <property type="entry name" value="EFh_DTN"/>
    <property type="match status" value="1"/>
</dbReference>
<evidence type="ECO:0000259" key="2">
    <source>
        <dbReference type="Pfam" id="PF09069"/>
    </source>
</evidence>
<dbReference type="PANTHER" id="PTHR12268:SF22">
    <property type="entry name" value="DYSTROBREVIN BETA"/>
    <property type="match status" value="1"/>
</dbReference>
<accession>A0A4Z2EIF9</accession>
<dbReference type="InterPro" id="IPR050774">
    <property type="entry name" value="KCMF1/Dystrophin"/>
</dbReference>
<dbReference type="PANTHER" id="PTHR12268">
    <property type="entry name" value="E3 UBIQUITIN-PROTEIN LIGASE KCMF1"/>
    <property type="match status" value="1"/>
</dbReference>
<proteinExistence type="predicted"/>
<dbReference type="Gene3D" id="1.10.238.10">
    <property type="entry name" value="EF-hand"/>
    <property type="match status" value="2"/>
</dbReference>
<dbReference type="InterPro" id="IPR011992">
    <property type="entry name" value="EF-hand-dom_pair"/>
</dbReference>
<sequence length="206" mass="22517">MVMEEGGQRDRGRGTPATVEAERRQILVELVHLIDIYNVIEAVRDAGLNAVELNAGISVTRLENLVSALFNQLSKRLPTTHTIDPRESAALLVDFLLAAIDSEPDSRLTVLSVKAMLATLCGGKLVDKLRYVFSQVSNSSGVLVQSKFDGFLREALKLPTAAHEGPSFGYTHTLARSCFPQQVRSHASTTSFISPVSYMFISVILE</sequence>
<protein>
    <submittedName>
        <fullName evidence="3">Dystrobrevin beta</fullName>
    </submittedName>
</protein>
<feature type="domain" description="EF-hand" evidence="2">
    <location>
        <begin position="125"/>
        <end position="194"/>
    </location>
</feature>
<dbReference type="InterPro" id="IPR015153">
    <property type="entry name" value="EF-hand_dom_typ1"/>
</dbReference>
<dbReference type="GO" id="GO:0005886">
    <property type="term" value="C:plasma membrane"/>
    <property type="evidence" value="ECO:0007669"/>
    <property type="project" value="TreeGrafter"/>
</dbReference>
<keyword evidence="4" id="KW-1185">Reference proteome</keyword>
<dbReference type="Pfam" id="PF09068">
    <property type="entry name" value="EF-hand_2"/>
    <property type="match status" value="1"/>
</dbReference>
<dbReference type="GO" id="GO:0045202">
    <property type="term" value="C:synapse"/>
    <property type="evidence" value="ECO:0007669"/>
    <property type="project" value="TreeGrafter"/>
</dbReference>
<dbReference type="GO" id="GO:0099536">
    <property type="term" value="P:synaptic signaling"/>
    <property type="evidence" value="ECO:0007669"/>
    <property type="project" value="TreeGrafter"/>
</dbReference>
<dbReference type="Pfam" id="PF09069">
    <property type="entry name" value="EF-hand_3"/>
    <property type="match status" value="1"/>
</dbReference>